<organism evidence="1 2">
    <name type="scientific">Nakamurella alba</name>
    <dbReference type="NCBI Taxonomy" id="2665158"/>
    <lineage>
        <taxon>Bacteria</taxon>
        <taxon>Bacillati</taxon>
        <taxon>Actinomycetota</taxon>
        <taxon>Actinomycetes</taxon>
        <taxon>Nakamurellales</taxon>
        <taxon>Nakamurellaceae</taxon>
        <taxon>Nakamurella</taxon>
    </lineage>
</organism>
<accession>A0A7K1FPB1</accession>
<dbReference type="Proteomes" id="UP000460221">
    <property type="component" value="Unassembled WGS sequence"/>
</dbReference>
<sequence>MNPEQMNAELRAIEQRHQQLSASELDTVLTRLNELASSVEDLPPGDAQSTLASITELRRRFTDRYNVAVADGTG</sequence>
<gene>
    <name evidence="1" type="ORF">GIS00_11940</name>
</gene>
<dbReference type="AlphaFoldDB" id="A0A7K1FPB1"/>
<dbReference type="EMBL" id="WLYK01000004">
    <property type="protein sequence ID" value="MTD14654.1"/>
    <property type="molecule type" value="Genomic_DNA"/>
</dbReference>
<proteinExistence type="predicted"/>
<evidence type="ECO:0000313" key="2">
    <source>
        <dbReference type="Proteomes" id="UP000460221"/>
    </source>
</evidence>
<protein>
    <submittedName>
        <fullName evidence="1">Uncharacterized protein</fullName>
    </submittedName>
</protein>
<comment type="caution">
    <text evidence="1">The sequence shown here is derived from an EMBL/GenBank/DDBJ whole genome shotgun (WGS) entry which is preliminary data.</text>
</comment>
<keyword evidence="2" id="KW-1185">Reference proteome</keyword>
<dbReference type="RefSeq" id="WP_154768691.1">
    <property type="nucleotide sequence ID" value="NZ_WLYK01000004.1"/>
</dbReference>
<reference evidence="1 2" key="1">
    <citation type="submission" date="2019-11" db="EMBL/GenBank/DDBJ databases">
        <authorList>
            <person name="Jiang L.-Q."/>
        </authorList>
    </citation>
    <scope>NUCLEOTIDE SEQUENCE [LARGE SCALE GENOMIC DNA]</scope>
    <source>
        <strain evidence="1 2">YIM 132087</strain>
    </source>
</reference>
<evidence type="ECO:0000313" key="1">
    <source>
        <dbReference type="EMBL" id="MTD14654.1"/>
    </source>
</evidence>
<name>A0A7K1FPB1_9ACTN</name>